<reference evidence="3" key="2">
    <citation type="submission" date="2021-04" db="EMBL/GenBank/DDBJ databases">
        <authorList>
            <person name="Gilroy R."/>
        </authorList>
    </citation>
    <scope>NUCLEOTIDE SEQUENCE</scope>
    <source>
        <strain evidence="3">CHK32-1732</strain>
    </source>
</reference>
<keyword evidence="2" id="KW-1133">Transmembrane helix</keyword>
<reference evidence="3" key="1">
    <citation type="journal article" date="2021" name="PeerJ">
        <title>Extensive microbial diversity within the chicken gut microbiome revealed by metagenomics and culture.</title>
        <authorList>
            <person name="Gilroy R."/>
            <person name="Ravi A."/>
            <person name="Getino M."/>
            <person name="Pursley I."/>
            <person name="Horton D.L."/>
            <person name="Alikhan N.F."/>
            <person name="Baker D."/>
            <person name="Gharbi K."/>
            <person name="Hall N."/>
            <person name="Watson M."/>
            <person name="Adriaenssens E.M."/>
            <person name="Foster-Nyarko E."/>
            <person name="Jarju S."/>
            <person name="Secka A."/>
            <person name="Antonio M."/>
            <person name="Oren A."/>
            <person name="Chaudhuri R.R."/>
            <person name="La Ragione R."/>
            <person name="Hildebrand F."/>
            <person name="Pallen M.J."/>
        </authorList>
    </citation>
    <scope>NUCLEOTIDE SEQUENCE</scope>
    <source>
        <strain evidence="3">CHK32-1732</strain>
    </source>
</reference>
<dbReference type="Proteomes" id="UP000824190">
    <property type="component" value="Unassembled WGS sequence"/>
</dbReference>
<comment type="caution">
    <text evidence="3">The sequence shown here is derived from an EMBL/GenBank/DDBJ whole genome shotgun (WGS) entry which is preliminary data.</text>
</comment>
<keyword evidence="2" id="KW-0812">Transmembrane</keyword>
<organism evidence="3 4">
    <name type="scientific">Candidatus Corynebacterium avicola</name>
    <dbReference type="NCBI Taxonomy" id="2838527"/>
    <lineage>
        <taxon>Bacteria</taxon>
        <taxon>Bacillati</taxon>
        <taxon>Actinomycetota</taxon>
        <taxon>Actinomycetes</taxon>
        <taxon>Mycobacteriales</taxon>
        <taxon>Corynebacteriaceae</taxon>
        <taxon>Corynebacterium</taxon>
    </lineage>
</organism>
<name>A0A9D1UK77_9CORY</name>
<dbReference type="EMBL" id="DXGC01000045">
    <property type="protein sequence ID" value="HIW90959.1"/>
    <property type="molecule type" value="Genomic_DNA"/>
</dbReference>
<evidence type="ECO:0000256" key="1">
    <source>
        <dbReference type="SAM" id="MobiDB-lite"/>
    </source>
</evidence>
<accession>A0A9D1UK77</accession>
<keyword evidence="2" id="KW-0472">Membrane</keyword>
<sequence>MTAPEQYRPEPSGRFAGDLTGGTDVSGADPAPAPVASPTARGWTLILGLLLLVACGVVVRDILLVTEVIDGTQWLPPAFDWLATVTYESWMLWAGIGCALLALILLISTVRPRTRTHIAVGEKQNVFGRPVDFARMSTAIARQTPGVVDAQSVVTRKKIKVTVQAAVAPEAVDGIRDQVTGQISEMATHLTPTPDVTVTVTQADTRSSS</sequence>
<protein>
    <recommendedName>
        <fullName evidence="5">Alkaline shock response membrane anchor protein AmaP</fullName>
    </recommendedName>
</protein>
<proteinExistence type="predicted"/>
<evidence type="ECO:0000256" key="2">
    <source>
        <dbReference type="SAM" id="Phobius"/>
    </source>
</evidence>
<feature type="transmembrane region" description="Helical" evidence="2">
    <location>
        <begin position="89"/>
        <end position="107"/>
    </location>
</feature>
<evidence type="ECO:0000313" key="3">
    <source>
        <dbReference type="EMBL" id="HIW90959.1"/>
    </source>
</evidence>
<feature type="region of interest" description="Disordered" evidence="1">
    <location>
        <begin position="1"/>
        <end position="21"/>
    </location>
</feature>
<feature type="transmembrane region" description="Helical" evidence="2">
    <location>
        <begin position="45"/>
        <end position="69"/>
    </location>
</feature>
<dbReference type="AlphaFoldDB" id="A0A9D1UK77"/>
<evidence type="ECO:0000313" key="4">
    <source>
        <dbReference type="Proteomes" id="UP000824190"/>
    </source>
</evidence>
<evidence type="ECO:0008006" key="5">
    <source>
        <dbReference type="Google" id="ProtNLM"/>
    </source>
</evidence>
<gene>
    <name evidence="3" type="ORF">H9870_04770</name>
</gene>